<dbReference type="Pfam" id="PF11379">
    <property type="entry name" value="DUF3182"/>
    <property type="match status" value="1"/>
</dbReference>
<organism evidence="2 3">
    <name type="scientific">Zestomonas insulae</name>
    <dbReference type="NCBI Taxonomy" id="2809017"/>
    <lineage>
        <taxon>Bacteria</taxon>
        <taxon>Pseudomonadati</taxon>
        <taxon>Pseudomonadota</taxon>
        <taxon>Gammaproteobacteria</taxon>
        <taxon>Pseudomonadales</taxon>
        <taxon>Pseudomonadaceae</taxon>
        <taxon>Zestomonas</taxon>
    </lineage>
</organism>
<protein>
    <submittedName>
        <fullName evidence="2">DUF3182 family protein</fullName>
    </submittedName>
</protein>
<gene>
    <name evidence="2" type="ORF">JQX08_14515</name>
</gene>
<dbReference type="RefSeq" id="WP_205349112.1">
    <property type="nucleotide sequence ID" value="NZ_JAFEUP010000004.1"/>
</dbReference>
<proteinExistence type="predicted"/>
<evidence type="ECO:0000313" key="3">
    <source>
        <dbReference type="Proteomes" id="UP000717995"/>
    </source>
</evidence>
<sequence length="368" mass="39050">MSSKNGVVLLPATPPPPTHEQASHAAMANLLAELLDTPFLGDYQDHAAPNLYVIPTDTLIGTQAHDLDIHGPDDLFGGSVAHPFMATKAITHGLPAAGAHAPDGWAYDFAGLASSAILVGFTVFNATDAGVAGQILLAAGSLRVKPVRGKAGRGQEVMRSADELQRYLDGLDAEELATWGLVLEENLERVVTYSVGQVRVAGLVLSYHGTQRLTRDNQGEEVYGGSELTLVRGGYDTLARLSLPDRTRLAVDQARVYEAAARACYPSLIASRLNYDIAQGSNAKGDFRSGVLEQSWRIGGASGAEVLALQAFAADPALQSLRASTTETYGDSQPPEGATILFRGQDEEVGFITKSARIEAYDSSKRSD</sequence>
<comment type="caution">
    <text evidence="2">The sequence shown here is derived from an EMBL/GenBank/DDBJ whole genome shotgun (WGS) entry which is preliminary data.</text>
</comment>
<dbReference type="SUPFAM" id="SSF56059">
    <property type="entry name" value="Glutathione synthetase ATP-binding domain-like"/>
    <property type="match status" value="1"/>
</dbReference>
<dbReference type="Proteomes" id="UP000717995">
    <property type="component" value="Unassembled WGS sequence"/>
</dbReference>
<evidence type="ECO:0000313" key="2">
    <source>
        <dbReference type="EMBL" id="MBM7061921.1"/>
    </source>
</evidence>
<reference evidence="2 3" key="1">
    <citation type="submission" date="2021-02" db="EMBL/GenBank/DDBJ databases">
        <authorList>
            <person name="Lee D.-H."/>
        </authorList>
    </citation>
    <scope>NUCLEOTIDE SEQUENCE [LARGE SCALE GENOMIC DNA]</scope>
    <source>
        <strain evidence="2 3">UL073</strain>
    </source>
</reference>
<dbReference type="EMBL" id="JAFEUP010000004">
    <property type="protein sequence ID" value="MBM7061921.1"/>
    <property type="molecule type" value="Genomic_DNA"/>
</dbReference>
<keyword evidence="3" id="KW-1185">Reference proteome</keyword>
<evidence type="ECO:0000256" key="1">
    <source>
        <dbReference type="SAM" id="MobiDB-lite"/>
    </source>
</evidence>
<name>A0ABS2IFQ6_9GAMM</name>
<feature type="region of interest" description="Disordered" evidence="1">
    <location>
        <begin position="1"/>
        <end position="21"/>
    </location>
</feature>
<accession>A0ABS2IFQ6</accession>
<dbReference type="InterPro" id="IPR021519">
    <property type="entry name" value="DUF3182"/>
</dbReference>